<dbReference type="InterPro" id="IPR003807">
    <property type="entry name" value="DUF202"/>
</dbReference>
<sequence length="135" mass="14628">MNSGAEQEKSPASPSESHVDSSSGEIEPDVRFTYANERTFLAWNRTALALIATGVIVVGVLPKFQIDFGRRVLAIPMILLGAFMSFASLREWNANENAMRHELPLPRSSLPRILTIGIVVVALIAAVLAAFQHGA</sequence>
<gene>
    <name evidence="8" type="ORF">UFOPK2242_00879</name>
</gene>
<dbReference type="GO" id="GO:0012505">
    <property type="term" value="C:endomembrane system"/>
    <property type="evidence" value="ECO:0007669"/>
    <property type="project" value="UniProtKB-SubCell"/>
</dbReference>
<dbReference type="AlphaFoldDB" id="A0A6J6LG69"/>
<keyword evidence="2 6" id="KW-0812">Transmembrane</keyword>
<comment type="subcellular location">
    <subcellularLocation>
        <location evidence="1">Endomembrane system</location>
        <topology evidence="1">Multi-pass membrane protein</topology>
    </subcellularLocation>
</comment>
<evidence type="ECO:0000256" key="2">
    <source>
        <dbReference type="ARBA" id="ARBA00022692"/>
    </source>
</evidence>
<evidence type="ECO:0000259" key="7">
    <source>
        <dbReference type="Pfam" id="PF02656"/>
    </source>
</evidence>
<evidence type="ECO:0000256" key="1">
    <source>
        <dbReference type="ARBA" id="ARBA00004127"/>
    </source>
</evidence>
<feature type="transmembrane region" description="Helical" evidence="6">
    <location>
        <begin position="40"/>
        <end position="60"/>
    </location>
</feature>
<organism evidence="8">
    <name type="scientific">freshwater metagenome</name>
    <dbReference type="NCBI Taxonomy" id="449393"/>
    <lineage>
        <taxon>unclassified sequences</taxon>
        <taxon>metagenomes</taxon>
        <taxon>ecological metagenomes</taxon>
    </lineage>
</organism>
<evidence type="ECO:0000256" key="5">
    <source>
        <dbReference type="SAM" id="MobiDB-lite"/>
    </source>
</evidence>
<keyword evidence="3 6" id="KW-1133">Transmembrane helix</keyword>
<name>A0A6J6LG69_9ZZZZ</name>
<protein>
    <submittedName>
        <fullName evidence="8">Unannotated protein</fullName>
    </submittedName>
</protein>
<evidence type="ECO:0000313" key="8">
    <source>
        <dbReference type="EMBL" id="CAB4659539.1"/>
    </source>
</evidence>
<proteinExistence type="predicted"/>
<dbReference type="Pfam" id="PF02656">
    <property type="entry name" value="DUF202"/>
    <property type="match status" value="1"/>
</dbReference>
<feature type="domain" description="DUF202" evidence="7">
    <location>
        <begin position="31"/>
        <end position="97"/>
    </location>
</feature>
<feature type="transmembrane region" description="Helical" evidence="6">
    <location>
        <begin position="72"/>
        <end position="89"/>
    </location>
</feature>
<keyword evidence="4 6" id="KW-0472">Membrane</keyword>
<evidence type="ECO:0000256" key="6">
    <source>
        <dbReference type="SAM" id="Phobius"/>
    </source>
</evidence>
<dbReference type="EMBL" id="CAEZWM010000100">
    <property type="protein sequence ID" value="CAB4659539.1"/>
    <property type="molecule type" value="Genomic_DNA"/>
</dbReference>
<evidence type="ECO:0000256" key="3">
    <source>
        <dbReference type="ARBA" id="ARBA00022989"/>
    </source>
</evidence>
<feature type="region of interest" description="Disordered" evidence="5">
    <location>
        <begin position="1"/>
        <end position="24"/>
    </location>
</feature>
<accession>A0A6J6LG69</accession>
<feature type="transmembrane region" description="Helical" evidence="6">
    <location>
        <begin position="109"/>
        <end position="131"/>
    </location>
</feature>
<evidence type="ECO:0000256" key="4">
    <source>
        <dbReference type="ARBA" id="ARBA00023136"/>
    </source>
</evidence>
<reference evidence="8" key="1">
    <citation type="submission" date="2020-05" db="EMBL/GenBank/DDBJ databases">
        <authorList>
            <person name="Chiriac C."/>
            <person name="Salcher M."/>
            <person name="Ghai R."/>
            <person name="Kavagutti S V."/>
        </authorList>
    </citation>
    <scope>NUCLEOTIDE SEQUENCE</scope>
</reference>